<protein>
    <submittedName>
        <fullName evidence="1">Uncharacterized protein</fullName>
    </submittedName>
</protein>
<gene>
    <name evidence="1" type="ORF">NP493_186g01004</name>
</gene>
<sequence length="43" mass="4732">MSQCTLPTMFLPPKVPKICEANLGLQADLDSWRRPAGSVMQPC</sequence>
<evidence type="ECO:0000313" key="2">
    <source>
        <dbReference type="Proteomes" id="UP001209878"/>
    </source>
</evidence>
<organism evidence="1 2">
    <name type="scientific">Ridgeia piscesae</name>
    <name type="common">Tubeworm</name>
    <dbReference type="NCBI Taxonomy" id="27915"/>
    <lineage>
        <taxon>Eukaryota</taxon>
        <taxon>Metazoa</taxon>
        <taxon>Spiralia</taxon>
        <taxon>Lophotrochozoa</taxon>
        <taxon>Annelida</taxon>
        <taxon>Polychaeta</taxon>
        <taxon>Sedentaria</taxon>
        <taxon>Canalipalpata</taxon>
        <taxon>Sabellida</taxon>
        <taxon>Siboglinidae</taxon>
        <taxon>Ridgeia</taxon>
    </lineage>
</organism>
<evidence type="ECO:0000313" key="1">
    <source>
        <dbReference type="EMBL" id="KAK2186857.1"/>
    </source>
</evidence>
<dbReference type="AlphaFoldDB" id="A0AAD9UEU7"/>
<keyword evidence="2" id="KW-1185">Reference proteome</keyword>
<dbReference type="EMBL" id="JAODUO010000186">
    <property type="protein sequence ID" value="KAK2186857.1"/>
    <property type="molecule type" value="Genomic_DNA"/>
</dbReference>
<proteinExistence type="predicted"/>
<accession>A0AAD9UEU7</accession>
<dbReference type="Proteomes" id="UP001209878">
    <property type="component" value="Unassembled WGS sequence"/>
</dbReference>
<reference evidence="1" key="1">
    <citation type="journal article" date="2023" name="Mol. Biol. Evol.">
        <title>Third-Generation Sequencing Reveals the Adaptive Role of the Epigenome in Three Deep-Sea Polychaetes.</title>
        <authorList>
            <person name="Perez M."/>
            <person name="Aroh O."/>
            <person name="Sun Y."/>
            <person name="Lan Y."/>
            <person name="Juniper S.K."/>
            <person name="Young C.R."/>
            <person name="Angers B."/>
            <person name="Qian P.Y."/>
        </authorList>
    </citation>
    <scope>NUCLEOTIDE SEQUENCE</scope>
    <source>
        <strain evidence="1">R07B-5</strain>
    </source>
</reference>
<comment type="caution">
    <text evidence="1">The sequence shown here is derived from an EMBL/GenBank/DDBJ whole genome shotgun (WGS) entry which is preliminary data.</text>
</comment>
<name>A0AAD9UEU7_RIDPI</name>